<organism evidence="2 3">
    <name type="scientific">Cyclocybe aegerita</name>
    <name type="common">Black poplar mushroom</name>
    <name type="synonym">Agrocybe aegerita</name>
    <dbReference type="NCBI Taxonomy" id="1973307"/>
    <lineage>
        <taxon>Eukaryota</taxon>
        <taxon>Fungi</taxon>
        <taxon>Dikarya</taxon>
        <taxon>Basidiomycota</taxon>
        <taxon>Agaricomycotina</taxon>
        <taxon>Agaricomycetes</taxon>
        <taxon>Agaricomycetidae</taxon>
        <taxon>Agaricales</taxon>
        <taxon>Agaricineae</taxon>
        <taxon>Bolbitiaceae</taxon>
        <taxon>Cyclocybe</taxon>
    </lineage>
</organism>
<feature type="region of interest" description="Disordered" evidence="1">
    <location>
        <begin position="43"/>
        <end position="94"/>
    </location>
</feature>
<feature type="compositionally biased region" description="Polar residues" evidence="1">
    <location>
        <begin position="77"/>
        <end position="88"/>
    </location>
</feature>
<comment type="caution">
    <text evidence="2">The sequence shown here is derived from an EMBL/GenBank/DDBJ whole genome shotgun (WGS) entry which is preliminary data.</text>
</comment>
<evidence type="ECO:0000313" key="3">
    <source>
        <dbReference type="Proteomes" id="UP000467700"/>
    </source>
</evidence>
<accession>A0A8S0WXW2</accession>
<dbReference type="EMBL" id="CACVBS010000033">
    <property type="protein sequence ID" value="CAA7261548.1"/>
    <property type="molecule type" value="Genomic_DNA"/>
</dbReference>
<keyword evidence="3" id="KW-1185">Reference proteome</keyword>
<feature type="compositionally biased region" description="Low complexity" evidence="1">
    <location>
        <begin position="1"/>
        <end position="26"/>
    </location>
</feature>
<proteinExistence type="predicted"/>
<sequence length="128" mass="13150">MTNSSSLTSSSTTSLSSTDSSSTLVSKTKKSGVKGLLKAVLSKNTSSQLASSSNGSDSSQGTRSASDASKKKPNGFGSDSQFARTASKNGWPATTAARPSLGGYSLHEIFLQLPTGFSGNVFAFFHVE</sequence>
<evidence type="ECO:0000313" key="2">
    <source>
        <dbReference type="EMBL" id="CAA7261548.1"/>
    </source>
</evidence>
<feature type="compositionally biased region" description="Low complexity" evidence="1">
    <location>
        <begin position="43"/>
        <end position="64"/>
    </location>
</feature>
<gene>
    <name evidence="2" type="ORF">AAE3_LOCUS3761</name>
</gene>
<feature type="region of interest" description="Disordered" evidence="1">
    <location>
        <begin position="1"/>
        <end position="31"/>
    </location>
</feature>
<reference evidence="2 3" key="1">
    <citation type="submission" date="2020-01" db="EMBL/GenBank/DDBJ databases">
        <authorList>
            <person name="Gupta K D."/>
        </authorList>
    </citation>
    <scope>NUCLEOTIDE SEQUENCE [LARGE SCALE GENOMIC DNA]</scope>
</reference>
<evidence type="ECO:0000256" key="1">
    <source>
        <dbReference type="SAM" id="MobiDB-lite"/>
    </source>
</evidence>
<dbReference type="OrthoDB" id="10546115at2759"/>
<dbReference type="AlphaFoldDB" id="A0A8S0WXW2"/>
<dbReference type="Proteomes" id="UP000467700">
    <property type="component" value="Unassembled WGS sequence"/>
</dbReference>
<name>A0A8S0WXW2_CYCAE</name>
<protein>
    <submittedName>
        <fullName evidence="2">Uncharacterized protein</fullName>
    </submittedName>
</protein>